<dbReference type="InterPro" id="IPR050204">
    <property type="entry name" value="AraC_XylS_family_regulators"/>
</dbReference>
<dbReference type="PANTHER" id="PTHR46796">
    <property type="entry name" value="HTH-TYPE TRANSCRIPTIONAL ACTIVATOR RHAS-RELATED"/>
    <property type="match status" value="1"/>
</dbReference>
<dbReference type="SMART" id="SM00342">
    <property type="entry name" value="HTH_ARAC"/>
    <property type="match status" value="1"/>
</dbReference>
<evidence type="ECO:0000256" key="1">
    <source>
        <dbReference type="ARBA" id="ARBA00023015"/>
    </source>
</evidence>
<dbReference type="RefSeq" id="WP_138397907.1">
    <property type="nucleotide sequence ID" value="NZ_JBAFVI010000011.1"/>
</dbReference>
<dbReference type="GO" id="GO:0043565">
    <property type="term" value="F:sequence-specific DNA binding"/>
    <property type="evidence" value="ECO:0007669"/>
    <property type="project" value="InterPro"/>
</dbReference>
<keyword evidence="2" id="KW-0238">DNA-binding</keyword>
<keyword evidence="3" id="KW-0804">Transcription</keyword>
<dbReference type="EMBL" id="VAUP01000005">
    <property type="protein sequence ID" value="TLX44630.1"/>
    <property type="molecule type" value="Genomic_DNA"/>
</dbReference>
<evidence type="ECO:0000313" key="7">
    <source>
        <dbReference type="Proteomes" id="UP000305131"/>
    </source>
</evidence>
<dbReference type="PANTHER" id="PTHR46796:SF14">
    <property type="entry name" value="TRANSCRIPTIONAL REGULATORY PROTEIN"/>
    <property type="match status" value="1"/>
</dbReference>
<evidence type="ECO:0000256" key="3">
    <source>
        <dbReference type="ARBA" id="ARBA00023163"/>
    </source>
</evidence>
<evidence type="ECO:0000313" key="6">
    <source>
        <dbReference type="EMBL" id="TLX44630.1"/>
    </source>
</evidence>
<feature type="domain" description="HTH araC/xylS-type" evidence="5">
    <location>
        <begin position="183"/>
        <end position="281"/>
    </location>
</feature>
<dbReference type="InterPro" id="IPR009057">
    <property type="entry name" value="Homeodomain-like_sf"/>
</dbReference>
<evidence type="ECO:0000256" key="2">
    <source>
        <dbReference type="ARBA" id="ARBA00023125"/>
    </source>
</evidence>
<gene>
    <name evidence="6" type="ORF">FBQ73_02255</name>
</gene>
<feature type="region of interest" description="Disordered" evidence="4">
    <location>
        <begin position="152"/>
        <end position="174"/>
    </location>
</feature>
<dbReference type="GO" id="GO:0003700">
    <property type="term" value="F:DNA-binding transcription factor activity"/>
    <property type="evidence" value="ECO:0007669"/>
    <property type="project" value="InterPro"/>
</dbReference>
<dbReference type="Proteomes" id="UP000305131">
    <property type="component" value="Unassembled WGS sequence"/>
</dbReference>
<comment type="caution">
    <text evidence="6">The sequence shown here is derived from an EMBL/GenBank/DDBJ whole genome shotgun (WGS) entry which is preliminary data.</text>
</comment>
<sequence>MSVHVSPSLKGRSLPPRERQALPAALHFDGTAFPLPAEAFSSGGLAVRLPHMGVVIAIAASNSAAPAERDRANGTAPEETIRFVVDEARVMTGSRGGGGAKDPVVQRLALALEAAEHSGDAFAGLYADALRLAVMARMLGDVTIEPTSIEPARLPPAADARPETRTPRTPRHTRSGLVTWRLKRVLAFIDAHLAEPVTLMAMAEAAGLSRMHFAAQFKVATGLRPHEFLLKRRIEQAQDLLRNTREPLVQIALAVGFQTQAHFTTVFRRFVGDTPYQWRCANAQRG</sequence>
<keyword evidence="1" id="KW-0805">Transcription regulation</keyword>
<dbReference type="SUPFAM" id="SSF46689">
    <property type="entry name" value="Homeodomain-like"/>
    <property type="match status" value="2"/>
</dbReference>
<dbReference type="InterPro" id="IPR018062">
    <property type="entry name" value="HTH_AraC-typ_CS"/>
</dbReference>
<name>A0A6C1KK76_XANAU</name>
<dbReference type="Pfam" id="PF12833">
    <property type="entry name" value="HTH_18"/>
    <property type="match status" value="1"/>
</dbReference>
<evidence type="ECO:0000259" key="5">
    <source>
        <dbReference type="PROSITE" id="PS01124"/>
    </source>
</evidence>
<dbReference type="PRINTS" id="PR00032">
    <property type="entry name" value="HTHARAC"/>
</dbReference>
<dbReference type="InterPro" id="IPR020449">
    <property type="entry name" value="Tscrpt_reg_AraC-type_HTH"/>
</dbReference>
<dbReference type="InterPro" id="IPR018060">
    <property type="entry name" value="HTH_AraC"/>
</dbReference>
<dbReference type="PROSITE" id="PS00041">
    <property type="entry name" value="HTH_ARAC_FAMILY_1"/>
    <property type="match status" value="1"/>
</dbReference>
<dbReference type="PROSITE" id="PS01124">
    <property type="entry name" value="HTH_ARAC_FAMILY_2"/>
    <property type="match status" value="1"/>
</dbReference>
<reference evidence="6 7" key="1">
    <citation type="submission" date="2019-05" db="EMBL/GenBank/DDBJ databases">
        <authorList>
            <person name="Zhou X."/>
        </authorList>
    </citation>
    <scope>NUCLEOTIDE SEQUENCE [LARGE SCALE GENOMIC DNA]</scope>
    <source>
        <strain evidence="6 7">DSM 432</strain>
    </source>
</reference>
<dbReference type="OrthoDB" id="8334882at2"/>
<protein>
    <submittedName>
        <fullName evidence="6">Helix-turn-helix transcriptional regulator</fullName>
    </submittedName>
</protein>
<proteinExistence type="predicted"/>
<evidence type="ECO:0000256" key="4">
    <source>
        <dbReference type="SAM" id="MobiDB-lite"/>
    </source>
</evidence>
<dbReference type="AlphaFoldDB" id="A0A6C1KK76"/>
<dbReference type="Gene3D" id="1.10.10.60">
    <property type="entry name" value="Homeodomain-like"/>
    <property type="match status" value="1"/>
</dbReference>
<organism evidence="6 7">
    <name type="scientific">Xanthobacter autotrophicus</name>
    <dbReference type="NCBI Taxonomy" id="280"/>
    <lineage>
        <taxon>Bacteria</taxon>
        <taxon>Pseudomonadati</taxon>
        <taxon>Pseudomonadota</taxon>
        <taxon>Alphaproteobacteria</taxon>
        <taxon>Hyphomicrobiales</taxon>
        <taxon>Xanthobacteraceae</taxon>
        <taxon>Xanthobacter</taxon>
    </lineage>
</organism>
<accession>A0A6C1KK76</accession>